<evidence type="ECO:0000313" key="2">
    <source>
        <dbReference type="Proteomes" id="UP000626026"/>
    </source>
</evidence>
<accession>A0ABR7RVX0</accession>
<dbReference type="RefSeq" id="WP_187787137.1">
    <property type="nucleotide sequence ID" value="NZ_JACTVA010000092.1"/>
</dbReference>
<proteinExistence type="predicted"/>
<dbReference type="Proteomes" id="UP000626026">
    <property type="component" value="Unassembled WGS sequence"/>
</dbReference>
<organism evidence="1 2">
    <name type="scientific">Teichococcus aerophilus</name>
    <dbReference type="NCBI Taxonomy" id="1224513"/>
    <lineage>
        <taxon>Bacteria</taxon>
        <taxon>Pseudomonadati</taxon>
        <taxon>Pseudomonadota</taxon>
        <taxon>Alphaproteobacteria</taxon>
        <taxon>Acetobacterales</taxon>
        <taxon>Roseomonadaceae</taxon>
        <taxon>Roseomonas</taxon>
    </lineage>
</organism>
<reference evidence="1 2" key="1">
    <citation type="journal article" date="2013" name="Int. J. Syst. Evol. Microbiol.">
        <title>Roseomonas aerophila sp. nov., isolated from air.</title>
        <authorList>
            <person name="Kim S.J."/>
            <person name="Weon H.Y."/>
            <person name="Ahn J.H."/>
            <person name="Hong S.B."/>
            <person name="Seok S.J."/>
            <person name="Whang K.S."/>
            <person name="Kwon S.W."/>
        </authorList>
    </citation>
    <scope>NUCLEOTIDE SEQUENCE [LARGE SCALE GENOMIC DNA]</scope>
    <source>
        <strain evidence="1 2">NBRC 108923</strain>
    </source>
</reference>
<name>A0ABR7RVX0_9PROT</name>
<protein>
    <submittedName>
        <fullName evidence="1">Uncharacterized protein</fullName>
    </submittedName>
</protein>
<comment type="caution">
    <text evidence="1">The sequence shown here is derived from an EMBL/GenBank/DDBJ whole genome shotgun (WGS) entry which is preliminary data.</text>
</comment>
<dbReference type="EMBL" id="JACTVA010000092">
    <property type="protein sequence ID" value="MBC9210022.1"/>
    <property type="molecule type" value="Genomic_DNA"/>
</dbReference>
<keyword evidence="2" id="KW-1185">Reference proteome</keyword>
<gene>
    <name evidence="1" type="ORF">IBL26_24540</name>
</gene>
<sequence>MDADARRLDDQSRLYREALITGSYIALDMGARDVALALRRQASRACPLFGPIPDASNDNSVDRGS</sequence>
<evidence type="ECO:0000313" key="1">
    <source>
        <dbReference type="EMBL" id="MBC9210022.1"/>
    </source>
</evidence>